<evidence type="ECO:0000313" key="2">
    <source>
        <dbReference type="EMBL" id="SEH46963.1"/>
    </source>
</evidence>
<dbReference type="EMBL" id="FNWT01000003">
    <property type="protein sequence ID" value="SEH46963.1"/>
    <property type="molecule type" value="Genomic_DNA"/>
</dbReference>
<reference evidence="2 3" key="1">
    <citation type="submission" date="2016-10" db="EMBL/GenBank/DDBJ databases">
        <authorList>
            <person name="Varghese N."/>
            <person name="Submissions S."/>
        </authorList>
    </citation>
    <scope>NUCLEOTIDE SEQUENCE [LARGE SCALE GENOMIC DNA]</scope>
    <source>
        <strain evidence="2 3">WCP15</strain>
    </source>
</reference>
<name>A0A1H6IJ45_9ACTN</name>
<keyword evidence="1" id="KW-1133">Transmembrane helix</keyword>
<proteinExistence type="predicted"/>
<gene>
    <name evidence="2" type="ORF">SAMN05216447_10328</name>
</gene>
<dbReference type="Proteomes" id="UP000199135">
    <property type="component" value="Unassembled WGS sequence"/>
</dbReference>
<comment type="caution">
    <text evidence="2">The sequence shown here is derived from an EMBL/GenBank/DDBJ whole genome shotgun (WGS) entry which is preliminary data.</text>
</comment>
<evidence type="ECO:0000256" key="1">
    <source>
        <dbReference type="SAM" id="Phobius"/>
    </source>
</evidence>
<keyword evidence="1" id="KW-0472">Membrane</keyword>
<accession>A0A1H6IJ45</accession>
<protein>
    <submittedName>
        <fullName evidence="2">Uncharacterized protein</fullName>
    </submittedName>
</protein>
<feature type="transmembrane region" description="Helical" evidence="1">
    <location>
        <begin position="44"/>
        <end position="64"/>
    </location>
</feature>
<keyword evidence="3" id="KW-1185">Reference proteome</keyword>
<keyword evidence="1" id="KW-0812">Transmembrane</keyword>
<feature type="transmembrane region" description="Helical" evidence="1">
    <location>
        <begin position="70"/>
        <end position="90"/>
    </location>
</feature>
<organism evidence="2 3">
    <name type="scientific">Parafannyhessea umbonata</name>
    <dbReference type="NCBI Taxonomy" id="604330"/>
    <lineage>
        <taxon>Bacteria</taxon>
        <taxon>Bacillati</taxon>
        <taxon>Actinomycetota</taxon>
        <taxon>Coriobacteriia</taxon>
        <taxon>Coriobacteriales</taxon>
        <taxon>Atopobiaceae</taxon>
        <taxon>Parafannyhessea</taxon>
    </lineage>
</organism>
<sequence length="121" mass="12967">MGLRVAFRGKDGEPSLYRRAWKETDNPLVAEARAQTLAIQKLQLWLRLAYSALALAVLLGYWGFQEGGGLVAGIAGVVIGVLALVCVLVLRAGINNGRKNVNAMLESLQPNKEPHASVSGE</sequence>
<evidence type="ECO:0000313" key="3">
    <source>
        <dbReference type="Proteomes" id="UP000199135"/>
    </source>
</evidence>